<evidence type="ECO:0000256" key="2">
    <source>
        <dbReference type="ARBA" id="ARBA00004950"/>
    </source>
</evidence>
<dbReference type="InterPro" id="IPR027477">
    <property type="entry name" value="Succ_DH/fumarate_Rdtase_cat_sf"/>
</dbReference>
<evidence type="ECO:0000256" key="5">
    <source>
        <dbReference type="ARBA" id="ARBA00022630"/>
    </source>
</evidence>
<dbReference type="RefSeq" id="WP_036790146.1">
    <property type="nucleotide sequence ID" value="NZ_JQZV01000008.1"/>
</dbReference>
<dbReference type="EMBL" id="JQZV01000008">
    <property type="protein sequence ID" value="KGN92749.1"/>
    <property type="molecule type" value="Genomic_DNA"/>
</dbReference>
<evidence type="ECO:0000256" key="9">
    <source>
        <dbReference type="ARBA" id="ARBA00048305"/>
    </source>
</evidence>
<comment type="pathway">
    <text evidence="2 11">Cofactor biosynthesis; NAD(+) biosynthesis; iminoaspartate from L-aspartate (oxidase route): step 1/1.</text>
</comment>
<keyword evidence="6 11" id="KW-0662">Pyridine nucleotide biosynthesis</keyword>
<reference evidence="14 15" key="1">
    <citation type="submission" date="2014-08" db="EMBL/GenBank/DDBJ databases">
        <title>Porphyromonas canoris strain:OH2762 Genome sequencing.</title>
        <authorList>
            <person name="Wallis C."/>
            <person name="Deusch O."/>
            <person name="O'Flynn C."/>
            <person name="Davis I."/>
            <person name="Jospin G."/>
            <person name="Darling A.E."/>
            <person name="Coil D.A."/>
            <person name="Alexiev A."/>
            <person name="Horsfall A."/>
            <person name="Kirkwood N."/>
            <person name="Harris S."/>
            <person name="Eisen J.A."/>
        </authorList>
    </citation>
    <scope>NUCLEOTIDE SEQUENCE [LARGE SCALE GENOMIC DNA]</scope>
    <source>
        <strain evidence="15">COT-108 OH2762</strain>
    </source>
</reference>
<dbReference type="SUPFAM" id="SSF56425">
    <property type="entry name" value="Succinate dehydrogenase/fumarate reductase flavoprotein, catalytic domain"/>
    <property type="match status" value="1"/>
</dbReference>
<comment type="catalytic activity">
    <reaction evidence="9">
        <text>L-aspartate + O2 = iminosuccinate + H2O2</text>
        <dbReference type="Rhea" id="RHEA:25876"/>
        <dbReference type="ChEBI" id="CHEBI:15379"/>
        <dbReference type="ChEBI" id="CHEBI:16240"/>
        <dbReference type="ChEBI" id="CHEBI:29991"/>
        <dbReference type="ChEBI" id="CHEBI:77875"/>
        <dbReference type="EC" id="1.4.3.16"/>
    </reaction>
    <physiologicalReaction direction="left-to-right" evidence="9">
        <dbReference type="Rhea" id="RHEA:25877"/>
    </physiologicalReaction>
</comment>
<evidence type="ECO:0000256" key="4">
    <source>
        <dbReference type="ARBA" id="ARBA00012173"/>
    </source>
</evidence>
<dbReference type="Gene3D" id="3.90.700.10">
    <property type="entry name" value="Succinate dehydrogenase/fumarate reductase flavoprotein, catalytic domain"/>
    <property type="match status" value="1"/>
</dbReference>
<keyword evidence="8 11" id="KW-0560">Oxidoreductase</keyword>
<keyword evidence="15" id="KW-1185">Reference proteome</keyword>
<dbReference type="SUPFAM" id="SSF46977">
    <property type="entry name" value="Succinate dehydrogenase/fumarate reductase flavoprotein C-terminal domain"/>
    <property type="match status" value="1"/>
</dbReference>
<organism evidence="14 15">
    <name type="scientific">Porphyromonas canoris</name>
    <dbReference type="NCBI Taxonomy" id="36875"/>
    <lineage>
        <taxon>Bacteria</taxon>
        <taxon>Pseudomonadati</taxon>
        <taxon>Bacteroidota</taxon>
        <taxon>Bacteroidia</taxon>
        <taxon>Bacteroidales</taxon>
        <taxon>Porphyromonadaceae</taxon>
        <taxon>Porphyromonas</taxon>
    </lineage>
</organism>
<dbReference type="InterPro" id="IPR036188">
    <property type="entry name" value="FAD/NAD-bd_sf"/>
</dbReference>
<comment type="function">
    <text evidence="11">Catalyzes the oxidation of L-aspartate to iminoaspartate.</text>
</comment>
<evidence type="ECO:0000313" key="15">
    <source>
        <dbReference type="Proteomes" id="UP000030101"/>
    </source>
</evidence>
<evidence type="ECO:0000259" key="12">
    <source>
        <dbReference type="Pfam" id="PF00890"/>
    </source>
</evidence>
<dbReference type="NCBIfam" id="TIGR00551">
    <property type="entry name" value="nadB"/>
    <property type="match status" value="1"/>
</dbReference>
<dbReference type="Proteomes" id="UP000030101">
    <property type="component" value="Unassembled WGS sequence"/>
</dbReference>
<feature type="domain" description="FAD-dependent oxidoreductase 2 FAD-binding" evidence="12">
    <location>
        <begin position="5"/>
        <end position="375"/>
    </location>
</feature>
<dbReference type="EC" id="1.4.3.16" evidence="4 10"/>
<evidence type="ECO:0000256" key="10">
    <source>
        <dbReference type="NCBIfam" id="TIGR00551"/>
    </source>
</evidence>
<evidence type="ECO:0000259" key="13">
    <source>
        <dbReference type="Pfam" id="PF02910"/>
    </source>
</evidence>
<feature type="domain" description="Fumarate reductase/succinate dehydrogenase flavoprotein-like C-terminal" evidence="13">
    <location>
        <begin position="427"/>
        <end position="517"/>
    </location>
</feature>
<dbReference type="InterPro" id="IPR003953">
    <property type="entry name" value="FAD-dep_OxRdtase_2_FAD-bd"/>
</dbReference>
<comment type="cofactor">
    <cofactor evidence="1 11">
        <name>FAD</name>
        <dbReference type="ChEBI" id="CHEBI:57692"/>
    </cofactor>
</comment>
<proteinExistence type="inferred from homology"/>
<comment type="subcellular location">
    <subcellularLocation>
        <location evidence="11">Cytoplasm</location>
    </subcellularLocation>
</comment>
<dbReference type="Pfam" id="PF02910">
    <property type="entry name" value="Succ_DH_flav_C"/>
    <property type="match status" value="1"/>
</dbReference>
<sequence>MHTFDYIVVGGGLAGLYTAYLLSDKGSIGLLAKTSLIDSNSYMAQGGMAAVTDINDSRHAHLLDTLEAGRGLCNEEAVRLLTEEAPDRIAELIELGMKFDLENGHLALGLEGGHNHKRILHAGGDATGRLVTSFITELILKEGKVSILEHHTATDLILGDSGCRGVWCYDEANHLIAPLFASAVVLATGGAAAIYNPTTNPSTSVGDGLALAYEQGAELMDLEFIQFHPTALYIPNNSSFLVSEAVRGEGAHLLDHTGNRFMLTRHKLAELAPRDVVAREIFYTMQESKMPYVTLSLKHLDPVHIAERFPTITQYCRRNGLDLSSEIPVAPAAHYTVGGIKVDRNGLSSIGRLYAVGEVAATGVMGANRLASNSLIECLVFGKRIADHIHNQPLPTPDTSALQQPFTLDSMQMELELKTKGESMMRVLGNTMMQNVGIVRKGEALNEGIRKIEDSLKELEPFKDTSFHGRLLYKRHQVALIITKAALLREESRGGHYRQDYPETLSPQKAYHTIIKENSITHQSV</sequence>
<comment type="caution">
    <text evidence="14">The sequence shown here is derived from an EMBL/GenBank/DDBJ whole genome shotgun (WGS) entry which is preliminary data.</text>
</comment>
<evidence type="ECO:0000256" key="8">
    <source>
        <dbReference type="ARBA" id="ARBA00023002"/>
    </source>
</evidence>
<keyword evidence="5 11" id="KW-0285">Flavoprotein</keyword>
<evidence type="ECO:0000256" key="3">
    <source>
        <dbReference type="ARBA" id="ARBA00008562"/>
    </source>
</evidence>
<dbReference type="InterPro" id="IPR015939">
    <property type="entry name" value="Fum_Rdtase/Succ_DH_flav-like_C"/>
</dbReference>
<dbReference type="SUPFAM" id="SSF51905">
    <property type="entry name" value="FAD/NAD(P)-binding domain"/>
    <property type="match status" value="1"/>
</dbReference>
<dbReference type="Pfam" id="PF00890">
    <property type="entry name" value="FAD_binding_2"/>
    <property type="match status" value="1"/>
</dbReference>
<accession>A0ABR4XM29</accession>
<evidence type="ECO:0000313" key="14">
    <source>
        <dbReference type="EMBL" id="KGN92749.1"/>
    </source>
</evidence>
<dbReference type="Gene3D" id="3.50.50.60">
    <property type="entry name" value="FAD/NAD(P)-binding domain"/>
    <property type="match status" value="1"/>
</dbReference>
<evidence type="ECO:0000256" key="11">
    <source>
        <dbReference type="RuleBase" id="RU362049"/>
    </source>
</evidence>
<evidence type="ECO:0000256" key="6">
    <source>
        <dbReference type="ARBA" id="ARBA00022642"/>
    </source>
</evidence>
<comment type="similarity">
    <text evidence="3 11">Belongs to the FAD-dependent oxidoreductase 2 family. NadB subfamily.</text>
</comment>
<dbReference type="PANTHER" id="PTHR42716">
    <property type="entry name" value="L-ASPARTATE OXIDASE"/>
    <property type="match status" value="1"/>
</dbReference>
<dbReference type="PANTHER" id="PTHR42716:SF2">
    <property type="entry name" value="L-ASPARTATE OXIDASE, CHLOROPLASTIC"/>
    <property type="match status" value="1"/>
</dbReference>
<dbReference type="Gene3D" id="1.20.58.100">
    <property type="entry name" value="Fumarate reductase/succinate dehydrogenase flavoprotein-like, C-terminal domain"/>
    <property type="match status" value="1"/>
</dbReference>
<keyword evidence="7 11" id="KW-0274">FAD</keyword>
<dbReference type="InterPro" id="IPR037099">
    <property type="entry name" value="Fum_R/Succ_DH_flav-like_C_sf"/>
</dbReference>
<evidence type="ECO:0000256" key="7">
    <source>
        <dbReference type="ARBA" id="ARBA00022827"/>
    </source>
</evidence>
<name>A0ABR4XM29_9PORP</name>
<gene>
    <name evidence="14" type="ORF">HQ43_04490</name>
</gene>
<evidence type="ECO:0000256" key="1">
    <source>
        <dbReference type="ARBA" id="ARBA00001974"/>
    </source>
</evidence>
<protein>
    <recommendedName>
        <fullName evidence="4 10">L-aspartate oxidase</fullName>
        <ecNumber evidence="4 10">1.4.3.16</ecNumber>
    </recommendedName>
</protein>
<dbReference type="InterPro" id="IPR005288">
    <property type="entry name" value="NadB"/>
</dbReference>